<sequence>MSAIEYYMGLAYKIHLEPISEEDGGGWLATIPELKGCMSDGETPEEAIKNLEDAKFEWLTEAIERGITIPVPSKQPDDEEYSGKFTLRLPKSMHKQLAQEAKQEGVSLNQYILHLLSYNSGQKNTINRLLKEIENYKKN</sequence>
<dbReference type="InterPro" id="IPR008651">
    <property type="entry name" value="Uncharacterised_HicB"/>
</dbReference>
<evidence type="ECO:0000313" key="2">
    <source>
        <dbReference type="Proteomes" id="UP000248555"/>
    </source>
</evidence>
<gene>
    <name evidence="1" type="ORF">B0I26_11291</name>
</gene>
<proteinExistence type="predicted"/>
<dbReference type="GO" id="GO:0006355">
    <property type="term" value="P:regulation of DNA-templated transcription"/>
    <property type="evidence" value="ECO:0007669"/>
    <property type="project" value="InterPro"/>
</dbReference>
<dbReference type="SUPFAM" id="SSF143100">
    <property type="entry name" value="TTHA1013/TTHA0281-like"/>
    <property type="match status" value="1"/>
</dbReference>
<protein>
    <submittedName>
        <fullName evidence="1">Putative RNase H-like HicB family nuclease</fullName>
    </submittedName>
</protein>
<dbReference type="EMBL" id="QLMH01000012">
    <property type="protein sequence ID" value="RAK17369.1"/>
    <property type="molecule type" value="Genomic_DNA"/>
</dbReference>
<dbReference type="InterPro" id="IPR010985">
    <property type="entry name" value="Ribbon_hlx_hlx"/>
</dbReference>
<dbReference type="Proteomes" id="UP000248555">
    <property type="component" value="Unassembled WGS sequence"/>
</dbReference>
<dbReference type="SUPFAM" id="SSF47598">
    <property type="entry name" value="Ribbon-helix-helix"/>
    <property type="match status" value="1"/>
</dbReference>
<dbReference type="Gene3D" id="1.10.1220.10">
    <property type="entry name" value="Met repressor-like"/>
    <property type="match status" value="1"/>
</dbReference>
<comment type="caution">
    <text evidence="1">The sequence shown here is derived from an EMBL/GenBank/DDBJ whole genome shotgun (WGS) entry which is preliminary data.</text>
</comment>
<keyword evidence="2" id="KW-1185">Reference proteome</keyword>
<dbReference type="RefSeq" id="WP_111645900.1">
    <property type="nucleotide sequence ID" value="NZ_QLMH01000012.1"/>
</dbReference>
<dbReference type="OrthoDB" id="5419659at2"/>
<name>A0A327YG08_9BACL</name>
<evidence type="ECO:0000313" key="1">
    <source>
        <dbReference type="EMBL" id="RAK17369.1"/>
    </source>
</evidence>
<accession>A0A327YG08</accession>
<dbReference type="AlphaFoldDB" id="A0A327YG08"/>
<reference evidence="1 2" key="1">
    <citation type="submission" date="2018-06" db="EMBL/GenBank/DDBJ databases">
        <title>Genomic Encyclopedia of Type Strains, Phase III (KMG-III): the genomes of soil and plant-associated and newly described type strains.</title>
        <authorList>
            <person name="Whitman W."/>
        </authorList>
    </citation>
    <scope>NUCLEOTIDE SEQUENCE [LARGE SCALE GENOMIC DNA]</scope>
    <source>
        <strain evidence="1 2">CGMCC 1.8979</strain>
    </source>
</reference>
<dbReference type="Pfam" id="PF05534">
    <property type="entry name" value="HicB"/>
    <property type="match status" value="1"/>
</dbReference>
<dbReference type="Pfam" id="PF21748">
    <property type="entry name" value="UPF0150"/>
    <property type="match status" value="1"/>
</dbReference>
<organism evidence="1 2">
    <name type="scientific">Paranoxybacillus vitaminiphilus</name>
    <dbReference type="NCBI Taxonomy" id="581036"/>
    <lineage>
        <taxon>Bacteria</taxon>
        <taxon>Bacillati</taxon>
        <taxon>Bacillota</taxon>
        <taxon>Bacilli</taxon>
        <taxon>Bacillales</taxon>
        <taxon>Anoxybacillaceae</taxon>
        <taxon>Paranoxybacillus</taxon>
    </lineage>
</organism>
<dbReference type="InterPro" id="IPR013321">
    <property type="entry name" value="Arc_rbn_hlx_hlx"/>
</dbReference>
<dbReference type="Gene3D" id="3.30.160.250">
    <property type="match status" value="1"/>
</dbReference>
<dbReference type="InterPro" id="IPR035069">
    <property type="entry name" value="TTHA1013/TTHA0281-like"/>
</dbReference>
<dbReference type="InterPro" id="IPR049389">
    <property type="entry name" value="TTHA0281-like"/>
</dbReference>